<evidence type="ECO:0000256" key="1">
    <source>
        <dbReference type="SAM" id="MobiDB-lite"/>
    </source>
</evidence>
<dbReference type="EMBL" id="JAYMYS010000008">
    <property type="protein sequence ID" value="KAK7385013.1"/>
    <property type="molecule type" value="Genomic_DNA"/>
</dbReference>
<gene>
    <name evidence="2" type="ORF">VNO78_30720</name>
</gene>
<evidence type="ECO:0000313" key="2">
    <source>
        <dbReference type="EMBL" id="KAK7385013.1"/>
    </source>
</evidence>
<name>A0AAN9RX54_PSOTE</name>
<dbReference type="AlphaFoldDB" id="A0AAN9RX54"/>
<dbReference type="Proteomes" id="UP001386955">
    <property type="component" value="Unassembled WGS sequence"/>
</dbReference>
<keyword evidence="3" id="KW-1185">Reference proteome</keyword>
<evidence type="ECO:0000313" key="3">
    <source>
        <dbReference type="Proteomes" id="UP001386955"/>
    </source>
</evidence>
<feature type="region of interest" description="Disordered" evidence="1">
    <location>
        <begin position="78"/>
        <end position="106"/>
    </location>
</feature>
<proteinExistence type="predicted"/>
<protein>
    <submittedName>
        <fullName evidence="2">Uncharacterized protein</fullName>
    </submittedName>
</protein>
<comment type="caution">
    <text evidence="2">The sequence shown here is derived from an EMBL/GenBank/DDBJ whole genome shotgun (WGS) entry which is preliminary data.</text>
</comment>
<accession>A0AAN9RX54</accession>
<reference evidence="2 3" key="1">
    <citation type="submission" date="2024-01" db="EMBL/GenBank/DDBJ databases">
        <title>The genomes of 5 underutilized Papilionoideae crops provide insights into root nodulation and disease resistanc.</title>
        <authorList>
            <person name="Jiang F."/>
        </authorList>
    </citation>
    <scope>NUCLEOTIDE SEQUENCE [LARGE SCALE GENOMIC DNA]</scope>
    <source>
        <strain evidence="2">DUOXIRENSHENG_FW03</strain>
        <tissue evidence="2">Leaves</tissue>
    </source>
</reference>
<organism evidence="2 3">
    <name type="scientific">Psophocarpus tetragonolobus</name>
    <name type="common">Winged bean</name>
    <name type="synonym">Dolichos tetragonolobus</name>
    <dbReference type="NCBI Taxonomy" id="3891"/>
    <lineage>
        <taxon>Eukaryota</taxon>
        <taxon>Viridiplantae</taxon>
        <taxon>Streptophyta</taxon>
        <taxon>Embryophyta</taxon>
        <taxon>Tracheophyta</taxon>
        <taxon>Spermatophyta</taxon>
        <taxon>Magnoliopsida</taxon>
        <taxon>eudicotyledons</taxon>
        <taxon>Gunneridae</taxon>
        <taxon>Pentapetalae</taxon>
        <taxon>rosids</taxon>
        <taxon>fabids</taxon>
        <taxon>Fabales</taxon>
        <taxon>Fabaceae</taxon>
        <taxon>Papilionoideae</taxon>
        <taxon>50 kb inversion clade</taxon>
        <taxon>NPAAA clade</taxon>
        <taxon>indigoferoid/millettioid clade</taxon>
        <taxon>Phaseoleae</taxon>
        <taxon>Psophocarpus</taxon>
    </lineage>
</organism>
<sequence>MQGQRERVSNVPKMVNIGTCSNISKEGKYCDQNPQRSLVDGPQILYYSTHLPSAGPIENHSPLSFSITVEQTTCTPPFSSCTPSHHQTSHRVRPEPNCARVSSKNDVSSSSVNPISTCLGDNLDSSNMNQIPICSPSAIVAMRGPIEGDPLEVEMNSMQFEMSPQVISVAYIAL</sequence>